<comment type="caution">
    <text evidence="1">The sequence shown here is derived from an EMBL/GenBank/DDBJ whole genome shotgun (WGS) entry which is preliminary data.</text>
</comment>
<evidence type="ECO:0000313" key="1">
    <source>
        <dbReference type="EMBL" id="OQR99506.1"/>
    </source>
</evidence>
<organism evidence="1 2">
    <name type="scientific">Achlya hypogyna</name>
    <name type="common">Oomycete</name>
    <name type="synonym">Protoachlya hypogyna</name>
    <dbReference type="NCBI Taxonomy" id="1202772"/>
    <lineage>
        <taxon>Eukaryota</taxon>
        <taxon>Sar</taxon>
        <taxon>Stramenopiles</taxon>
        <taxon>Oomycota</taxon>
        <taxon>Saprolegniomycetes</taxon>
        <taxon>Saprolegniales</taxon>
        <taxon>Achlyaceae</taxon>
        <taxon>Achlya</taxon>
    </lineage>
</organism>
<name>A0A1V9ZNF3_ACHHY</name>
<dbReference type="Proteomes" id="UP000243579">
    <property type="component" value="Unassembled WGS sequence"/>
</dbReference>
<reference evidence="1 2" key="1">
    <citation type="journal article" date="2014" name="Genome Biol. Evol.">
        <title>The secreted proteins of Achlya hypogyna and Thraustotheca clavata identify the ancestral oomycete secretome and reveal gene acquisitions by horizontal gene transfer.</title>
        <authorList>
            <person name="Misner I."/>
            <person name="Blouin N."/>
            <person name="Leonard G."/>
            <person name="Richards T.A."/>
            <person name="Lane C.E."/>
        </authorList>
    </citation>
    <scope>NUCLEOTIDE SEQUENCE [LARGE SCALE GENOMIC DNA]</scope>
    <source>
        <strain evidence="1 2">ATCC 48635</strain>
    </source>
</reference>
<dbReference type="EMBL" id="JNBR01000056">
    <property type="protein sequence ID" value="OQR99506.1"/>
    <property type="molecule type" value="Genomic_DNA"/>
</dbReference>
<evidence type="ECO:0000313" key="2">
    <source>
        <dbReference type="Proteomes" id="UP000243579"/>
    </source>
</evidence>
<proteinExistence type="predicted"/>
<protein>
    <submittedName>
        <fullName evidence="1">Uncharacterized protein</fullName>
    </submittedName>
</protein>
<dbReference type="AlphaFoldDB" id="A0A1V9ZNF3"/>
<accession>A0A1V9ZNF3</accession>
<sequence>MTKTFASWLASKTVAQISFDGFFFPQNSAQARLLCDGLLVASTLMSFAIRRGDSAEAFLRSGHRLGNHVKELTLAACSKMLLPATIDRSQLRSLALGFCQPPLSTGLPRMLEMLRRAVTFWQVPAGDGRDLIYTCAD</sequence>
<keyword evidence="2" id="KW-1185">Reference proteome</keyword>
<gene>
    <name evidence="1" type="ORF">ACHHYP_05964</name>
</gene>